<protein>
    <submittedName>
        <fullName evidence="7">VIT family protein</fullName>
    </submittedName>
</protein>
<accession>A0ABP5D5W0</accession>
<comment type="caution">
    <text evidence="7">The sequence shown here is derived from an EMBL/GenBank/DDBJ whole genome shotgun (WGS) entry which is preliminary data.</text>
</comment>
<dbReference type="Pfam" id="PF01988">
    <property type="entry name" value="VIT1"/>
    <property type="match status" value="1"/>
</dbReference>
<feature type="compositionally biased region" description="Basic and acidic residues" evidence="5">
    <location>
        <begin position="8"/>
        <end position="21"/>
    </location>
</feature>
<evidence type="ECO:0000256" key="6">
    <source>
        <dbReference type="SAM" id="Phobius"/>
    </source>
</evidence>
<dbReference type="RefSeq" id="WP_344658200.1">
    <property type="nucleotide sequence ID" value="NZ_BAAAQM010000019.1"/>
</dbReference>
<feature type="transmembrane region" description="Helical" evidence="6">
    <location>
        <begin position="158"/>
        <end position="180"/>
    </location>
</feature>
<comment type="subcellular location">
    <subcellularLocation>
        <location evidence="1">Endomembrane system</location>
        <topology evidence="1">Multi-pass membrane protein</topology>
    </subcellularLocation>
</comment>
<evidence type="ECO:0000313" key="8">
    <source>
        <dbReference type="Proteomes" id="UP001499854"/>
    </source>
</evidence>
<evidence type="ECO:0000256" key="1">
    <source>
        <dbReference type="ARBA" id="ARBA00004127"/>
    </source>
</evidence>
<evidence type="ECO:0000256" key="5">
    <source>
        <dbReference type="SAM" id="MobiDB-lite"/>
    </source>
</evidence>
<keyword evidence="3 6" id="KW-1133">Transmembrane helix</keyword>
<sequence length="243" mass="25085">MTADSEPSDERPHPVHDPHEGLGARLNWLRAGVLGANDGIVSTAGLVVGVAGATDTKSTLLASGIAGLLAGSLSMASGEYVSVSTQRDTEQAALALERRELAESPDAEFEELVGLYKGRGMSEETARQVAEEMTAHDALAAHARTELGINPNELTNPWSAAIASFIAFSVGALLPLLAIVLPPQGWRVPVTVVSVLIALVVTGYVSARLGRAAPGRAILRNVVGGALAMGITYVVGTFIGAVD</sequence>
<gene>
    <name evidence="7" type="ORF">GCM10009838_36060</name>
</gene>
<dbReference type="EMBL" id="BAAAQM010000019">
    <property type="protein sequence ID" value="GAA1973111.1"/>
    <property type="molecule type" value="Genomic_DNA"/>
</dbReference>
<evidence type="ECO:0000256" key="3">
    <source>
        <dbReference type="ARBA" id="ARBA00022989"/>
    </source>
</evidence>
<reference evidence="8" key="1">
    <citation type="journal article" date="2019" name="Int. J. Syst. Evol. Microbiol.">
        <title>The Global Catalogue of Microorganisms (GCM) 10K type strain sequencing project: providing services to taxonomists for standard genome sequencing and annotation.</title>
        <authorList>
            <consortium name="The Broad Institute Genomics Platform"/>
            <consortium name="The Broad Institute Genome Sequencing Center for Infectious Disease"/>
            <person name="Wu L."/>
            <person name="Ma J."/>
        </authorList>
    </citation>
    <scope>NUCLEOTIDE SEQUENCE [LARGE SCALE GENOMIC DNA]</scope>
    <source>
        <strain evidence="8">JCM 16013</strain>
    </source>
</reference>
<dbReference type="Proteomes" id="UP001499854">
    <property type="component" value="Unassembled WGS sequence"/>
</dbReference>
<dbReference type="InterPro" id="IPR008217">
    <property type="entry name" value="Ccc1_fam"/>
</dbReference>
<feature type="transmembrane region" description="Helical" evidence="6">
    <location>
        <begin position="218"/>
        <end position="242"/>
    </location>
</feature>
<evidence type="ECO:0000256" key="2">
    <source>
        <dbReference type="ARBA" id="ARBA00022692"/>
    </source>
</evidence>
<keyword evidence="8" id="KW-1185">Reference proteome</keyword>
<proteinExistence type="predicted"/>
<feature type="region of interest" description="Disordered" evidence="5">
    <location>
        <begin position="1"/>
        <end position="21"/>
    </location>
</feature>
<name>A0ABP5D5W0_9ACTN</name>
<evidence type="ECO:0000313" key="7">
    <source>
        <dbReference type="EMBL" id="GAA1973111.1"/>
    </source>
</evidence>
<keyword evidence="2 6" id="KW-0812">Transmembrane</keyword>
<organism evidence="7 8">
    <name type="scientific">Catenulispora subtropica</name>
    <dbReference type="NCBI Taxonomy" id="450798"/>
    <lineage>
        <taxon>Bacteria</taxon>
        <taxon>Bacillati</taxon>
        <taxon>Actinomycetota</taxon>
        <taxon>Actinomycetes</taxon>
        <taxon>Catenulisporales</taxon>
        <taxon>Catenulisporaceae</taxon>
        <taxon>Catenulispora</taxon>
    </lineage>
</organism>
<dbReference type="CDD" id="cd02432">
    <property type="entry name" value="Nodulin-21_like_1"/>
    <property type="match status" value="1"/>
</dbReference>
<feature type="transmembrane region" description="Helical" evidence="6">
    <location>
        <begin position="186"/>
        <end position="206"/>
    </location>
</feature>
<dbReference type="PANTHER" id="PTHR31851">
    <property type="entry name" value="FE(2+)/MN(2+) TRANSPORTER PCL1"/>
    <property type="match status" value="1"/>
</dbReference>
<keyword evidence="4 6" id="KW-0472">Membrane</keyword>
<evidence type="ECO:0000256" key="4">
    <source>
        <dbReference type="ARBA" id="ARBA00023136"/>
    </source>
</evidence>